<dbReference type="SMART" id="SM00530">
    <property type="entry name" value="HTH_XRE"/>
    <property type="match status" value="1"/>
</dbReference>
<comment type="caution">
    <text evidence="2">The sequence shown here is derived from an EMBL/GenBank/DDBJ whole genome shotgun (WGS) entry which is preliminary data.</text>
</comment>
<dbReference type="Pfam" id="PF13560">
    <property type="entry name" value="HTH_31"/>
    <property type="match status" value="1"/>
</dbReference>
<dbReference type="Proteomes" id="UP001597176">
    <property type="component" value="Unassembled WGS sequence"/>
</dbReference>
<dbReference type="InterPro" id="IPR010982">
    <property type="entry name" value="Lambda_DNA-bd_dom_sf"/>
</dbReference>
<dbReference type="RefSeq" id="WP_238209206.1">
    <property type="nucleotide sequence ID" value="NZ_JBHTND010000050.1"/>
</dbReference>
<dbReference type="EMBL" id="JBHTND010000050">
    <property type="protein sequence ID" value="MFD1304055.1"/>
    <property type="molecule type" value="Genomic_DNA"/>
</dbReference>
<dbReference type="Gene3D" id="1.10.260.40">
    <property type="entry name" value="lambda repressor-like DNA-binding domains"/>
    <property type="match status" value="1"/>
</dbReference>
<name>A0ABW3X4H6_9HYPH</name>
<sequence>MRKTLRTTEHTHLVALLKQERQRVGLTQQEVAQRLGAPQSFVAKYEGGERRLDLVEFIAIARAVDAEPRELFDRLLGKF</sequence>
<feature type="domain" description="HTH cro/C1-type" evidence="1">
    <location>
        <begin position="17"/>
        <end position="71"/>
    </location>
</feature>
<evidence type="ECO:0000313" key="3">
    <source>
        <dbReference type="Proteomes" id="UP001597176"/>
    </source>
</evidence>
<protein>
    <submittedName>
        <fullName evidence="2">Helix-turn-helix domain-containing protein</fullName>
    </submittedName>
</protein>
<reference evidence="3" key="1">
    <citation type="journal article" date="2019" name="Int. J. Syst. Evol. Microbiol.">
        <title>The Global Catalogue of Microorganisms (GCM) 10K type strain sequencing project: providing services to taxonomists for standard genome sequencing and annotation.</title>
        <authorList>
            <consortium name="The Broad Institute Genomics Platform"/>
            <consortium name="The Broad Institute Genome Sequencing Center for Infectious Disease"/>
            <person name="Wu L."/>
            <person name="Ma J."/>
        </authorList>
    </citation>
    <scope>NUCLEOTIDE SEQUENCE [LARGE SCALE GENOMIC DNA]</scope>
    <source>
        <strain evidence="3">CCUG 56108</strain>
    </source>
</reference>
<accession>A0ABW3X4H6</accession>
<dbReference type="SUPFAM" id="SSF47413">
    <property type="entry name" value="lambda repressor-like DNA-binding domains"/>
    <property type="match status" value="1"/>
</dbReference>
<dbReference type="InterPro" id="IPR001387">
    <property type="entry name" value="Cro/C1-type_HTH"/>
</dbReference>
<organism evidence="2 3">
    <name type="scientific">Methylobacterium marchantiae</name>
    <dbReference type="NCBI Taxonomy" id="600331"/>
    <lineage>
        <taxon>Bacteria</taxon>
        <taxon>Pseudomonadati</taxon>
        <taxon>Pseudomonadota</taxon>
        <taxon>Alphaproteobacteria</taxon>
        <taxon>Hyphomicrobiales</taxon>
        <taxon>Methylobacteriaceae</taxon>
        <taxon>Methylobacterium</taxon>
    </lineage>
</organism>
<dbReference type="PROSITE" id="PS50943">
    <property type="entry name" value="HTH_CROC1"/>
    <property type="match status" value="1"/>
</dbReference>
<evidence type="ECO:0000313" key="2">
    <source>
        <dbReference type="EMBL" id="MFD1304055.1"/>
    </source>
</evidence>
<proteinExistence type="predicted"/>
<gene>
    <name evidence="2" type="ORF">ACFQ4G_21035</name>
</gene>
<evidence type="ECO:0000259" key="1">
    <source>
        <dbReference type="PROSITE" id="PS50943"/>
    </source>
</evidence>
<keyword evidence="3" id="KW-1185">Reference proteome</keyword>
<dbReference type="CDD" id="cd00093">
    <property type="entry name" value="HTH_XRE"/>
    <property type="match status" value="1"/>
</dbReference>